<dbReference type="InterPro" id="IPR017439">
    <property type="entry name" value="Amidohydrolase"/>
</dbReference>
<dbReference type="GO" id="GO:0046872">
    <property type="term" value="F:metal ion binding"/>
    <property type="evidence" value="ECO:0007669"/>
    <property type="project" value="UniProtKB-KW"/>
</dbReference>
<organism evidence="2 3">
    <name type="scientific">Corynebacterium liangguodongii</name>
    <dbReference type="NCBI Taxonomy" id="2079535"/>
    <lineage>
        <taxon>Bacteria</taxon>
        <taxon>Bacillati</taxon>
        <taxon>Actinomycetota</taxon>
        <taxon>Actinomycetes</taxon>
        <taxon>Mycobacteriales</taxon>
        <taxon>Corynebacteriaceae</taxon>
        <taxon>Corynebacterium</taxon>
    </lineage>
</organism>
<dbReference type="PANTHER" id="PTHR11014">
    <property type="entry name" value="PEPTIDASE M20 FAMILY MEMBER"/>
    <property type="match status" value="1"/>
</dbReference>
<dbReference type="PIRSF" id="PIRSF005962">
    <property type="entry name" value="Pept_M20D_amidohydro"/>
    <property type="match status" value="1"/>
</dbReference>
<dbReference type="SUPFAM" id="SSF55031">
    <property type="entry name" value="Bacterial exopeptidase dimerisation domain"/>
    <property type="match status" value="1"/>
</dbReference>
<dbReference type="GO" id="GO:0016787">
    <property type="term" value="F:hydrolase activity"/>
    <property type="evidence" value="ECO:0007669"/>
    <property type="project" value="UniProtKB-KW"/>
</dbReference>
<dbReference type="EMBL" id="CP026948">
    <property type="protein sequence ID" value="AWB83500.1"/>
    <property type="molecule type" value="Genomic_DNA"/>
</dbReference>
<dbReference type="AlphaFoldDB" id="A0A2S0WCL8"/>
<keyword evidence="1" id="KW-0479">Metal-binding</keyword>
<gene>
    <name evidence="2" type="ORF">C3E79_02510</name>
</gene>
<dbReference type="KEGG" id="clia:C3E79_02510"/>
<dbReference type="SUPFAM" id="SSF53187">
    <property type="entry name" value="Zn-dependent exopeptidases"/>
    <property type="match status" value="1"/>
</dbReference>
<proteinExistence type="predicted"/>
<dbReference type="InterPro" id="IPR011650">
    <property type="entry name" value="Peptidase_M20_dimer"/>
</dbReference>
<dbReference type="Pfam" id="PF07687">
    <property type="entry name" value="M20_dimer"/>
    <property type="match status" value="1"/>
</dbReference>
<sequence length="448" mass="48352">MSQHDLASLYDAIDNAARDINDSVVEWRHHVHQYPELSNRESETAAYIVERLNEIGIDEREITTGLAGHGVVAFIRGRAEGEGSARTVLLRADIDALPVKENSGEDFASEQVDSDYPGGPFPIAHACGHDTHVAMLLGAAKVLFDLRDAIHGDIMLVFQPAEEGPPLGEDGGADLMIQDMEEQGLLDAAPSMAFGIHIGPGPVGFIGYGRGIQNAASETVKITVTGEQVHGSTPWQGIDPMPAVGDILSNIGQIYRQIDVKERFTVSLGHVVDQGRFNIVGNQVEIWGTVRSLTTEVVEDINERIARYVEHLAAAHGCTGTVEFFDQVPPVVNAPEWIDAILPTYERVAGDNPVVQLPAAMGYDDVSEFIARFGGVYALLGGQDVRLGADGTIEKTSEDSRGLVPNHSPKFYVNDDALVYGVRLHAHVAVDHLMGELNAEVEGTEDNA</sequence>
<dbReference type="OrthoDB" id="9777385at2"/>
<name>A0A2S0WCL8_9CORY</name>
<dbReference type="PANTHER" id="PTHR11014:SF63">
    <property type="entry name" value="METALLOPEPTIDASE, PUTATIVE (AFU_ORTHOLOGUE AFUA_6G09600)-RELATED"/>
    <property type="match status" value="1"/>
</dbReference>
<feature type="binding site" evidence="1">
    <location>
        <position position="127"/>
    </location>
    <ligand>
        <name>Mn(2+)</name>
        <dbReference type="ChEBI" id="CHEBI:29035"/>
        <label>2</label>
    </ligand>
</feature>
<keyword evidence="2" id="KW-0378">Hydrolase</keyword>
<dbReference type="Pfam" id="PF01546">
    <property type="entry name" value="Peptidase_M20"/>
    <property type="match status" value="1"/>
</dbReference>
<dbReference type="RefSeq" id="WP_108403490.1">
    <property type="nucleotide sequence ID" value="NZ_CP026948.1"/>
</dbReference>
<dbReference type="Gene3D" id="3.40.630.10">
    <property type="entry name" value="Zn peptidases"/>
    <property type="match status" value="1"/>
</dbReference>
<feature type="binding site" evidence="1">
    <location>
        <position position="129"/>
    </location>
    <ligand>
        <name>Mn(2+)</name>
        <dbReference type="ChEBI" id="CHEBI:29035"/>
        <label>2</label>
    </ligand>
</feature>
<dbReference type="Gene3D" id="3.30.70.360">
    <property type="match status" value="1"/>
</dbReference>
<keyword evidence="1" id="KW-0464">Manganese</keyword>
<feature type="binding site" evidence="1">
    <location>
        <position position="197"/>
    </location>
    <ligand>
        <name>Mn(2+)</name>
        <dbReference type="ChEBI" id="CHEBI:29035"/>
        <label>2</label>
    </ligand>
</feature>
<feature type="binding site" evidence="1">
    <location>
        <position position="407"/>
    </location>
    <ligand>
        <name>Mn(2+)</name>
        <dbReference type="ChEBI" id="CHEBI:29035"/>
        <label>2</label>
    </ligand>
</feature>
<accession>A0A2S0WCL8</accession>
<keyword evidence="3" id="KW-1185">Reference proteome</keyword>
<dbReference type="InterPro" id="IPR002933">
    <property type="entry name" value="Peptidase_M20"/>
</dbReference>
<reference evidence="3" key="1">
    <citation type="submission" date="2018-01" db="EMBL/GenBank/DDBJ databases">
        <authorList>
            <person name="Li J."/>
        </authorList>
    </citation>
    <scope>NUCLEOTIDE SEQUENCE [LARGE SCALE GENOMIC DNA]</scope>
    <source>
        <strain evidence="3">2184</strain>
    </source>
</reference>
<comment type="cofactor">
    <cofactor evidence="1">
        <name>Mn(2+)</name>
        <dbReference type="ChEBI" id="CHEBI:29035"/>
    </cofactor>
    <text evidence="1">The Mn(2+) ion enhances activity.</text>
</comment>
<protein>
    <submittedName>
        <fullName evidence="2">Amidohydrolase</fullName>
    </submittedName>
</protein>
<dbReference type="Proteomes" id="UP000244754">
    <property type="component" value="Chromosome"/>
</dbReference>
<evidence type="ECO:0000313" key="3">
    <source>
        <dbReference type="Proteomes" id="UP000244754"/>
    </source>
</evidence>
<dbReference type="NCBIfam" id="TIGR01891">
    <property type="entry name" value="amidohydrolases"/>
    <property type="match status" value="1"/>
</dbReference>
<feature type="binding site" evidence="1">
    <location>
        <position position="163"/>
    </location>
    <ligand>
        <name>Mn(2+)</name>
        <dbReference type="ChEBI" id="CHEBI:29035"/>
        <label>2</label>
    </ligand>
</feature>
<dbReference type="InterPro" id="IPR036264">
    <property type="entry name" value="Bact_exopeptidase_dim_dom"/>
</dbReference>
<evidence type="ECO:0000256" key="1">
    <source>
        <dbReference type="PIRSR" id="PIRSR005962-1"/>
    </source>
</evidence>
<evidence type="ECO:0000313" key="2">
    <source>
        <dbReference type="EMBL" id="AWB83500.1"/>
    </source>
</evidence>